<feature type="signal peptide" evidence="1">
    <location>
        <begin position="1"/>
        <end position="22"/>
    </location>
</feature>
<dbReference type="PROSITE" id="PS50041">
    <property type="entry name" value="C_TYPE_LECTIN_2"/>
    <property type="match status" value="1"/>
</dbReference>
<dbReference type="InterPro" id="IPR016187">
    <property type="entry name" value="CTDL_fold"/>
</dbReference>
<evidence type="ECO:0000256" key="1">
    <source>
        <dbReference type="SAM" id="SignalP"/>
    </source>
</evidence>
<dbReference type="InterPro" id="IPR050801">
    <property type="entry name" value="Ca-Dep_Lectins_ImmuneDev"/>
</dbReference>
<keyword evidence="1" id="KW-0732">Signal</keyword>
<dbReference type="SUPFAM" id="SSF56436">
    <property type="entry name" value="C-type lectin-like"/>
    <property type="match status" value="1"/>
</dbReference>
<proteinExistence type="predicted"/>
<feature type="chain" id="PRO_5026679676" evidence="1">
    <location>
        <begin position="23"/>
        <end position="273"/>
    </location>
</feature>
<dbReference type="PANTHER" id="PTHR22801:SF63">
    <property type="entry name" value="C-TYPE LECTIN DOMAIN-CONTAINING PROTEIN"/>
    <property type="match status" value="1"/>
</dbReference>
<evidence type="ECO:0000313" key="4">
    <source>
        <dbReference type="RefSeq" id="XP_024877641.1"/>
    </source>
</evidence>
<dbReference type="Pfam" id="PF00059">
    <property type="entry name" value="Lectin_C"/>
    <property type="match status" value="1"/>
</dbReference>
<evidence type="ECO:0000313" key="3">
    <source>
        <dbReference type="Proteomes" id="UP000504618"/>
    </source>
</evidence>
<name>A0A6J1Q8E8_9HYME</name>
<protein>
    <submittedName>
        <fullName evidence="4">Uncharacterized protein LOC112458295</fullName>
    </submittedName>
</protein>
<dbReference type="OrthoDB" id="8066719at2759"/>
<evidence type="ECO:0000259" key="2">
    <source>
        <dbReference type="PROSITE" id="PS50041"/>
    </source>
</evidence>
<dbReference type="InterPro" id="IPR016186">
    <property type="entry name" value="C-type_lectin-like/link_sf"/>
</dbReference>
<dbReference type="AlphaFoldDB" id="A0A6J1Q8E8"/>
<dbReference type="RefSeq" id="XP_024877641.1">
    <property type="nucleotide sequence ID" value="XM_025021873.1"/>
</dbReference>
<keyword evidence="3" id="KW-1185">Reference proteome</keyword>
<feature type="domain" description="C-type lectin" evidence="2">
    <location>
        <begin position="135"/>
        <end position="249"/>
    </location>
</feature>
<sequence length="273" mass="30829">MPSVNLILFLFIICAAYSITYCDHCCLINRHELPQYDLIMNNSCSSQPIISRKIVSNVSECAKFAASKKSLAFNFISSRNRTGGRENSCQALQCPEDYNMTTLVATPNCNYYSMYHILSPPVNATMECIPKAGMFMLSSESLNYTEARSFCQTQNASLAHIISEERTEGLGKFVSHNLTRFVGLSSENKERIWKNEFGESLSCFDYRAWGEGEPSYSKGCVALTKLPAKNSLPFWKVIPCRASLPFICELSPLSPEESSKQQRHKTHKNHRRT</sequence>
<dbReference type="Gene3D" id="3.10.100.10">
    <property type="entry name" value="Mannose-Binding Protein A, subunit A"/>
    <property type="match status" value="1"/>
</dbReference>
<dbReference type="CDD" id="cd00037">
    <property type="entry name" value="CLECT"/>
    <property type="match status" value="1"/>
</dbReference>
<dbReference type="SMART" id="SM00034">
    <property type="entry name" value="CLECT"/>
    <property type="match status" value="1"/>
</dbReference>
<dbReference type="Proteomes" id="UP000504618">
    <property type="component" value="Unplaced"/>
</dbReference>
<dbReference type="PANTHER" id="PTHR22801">
    <property type="entry name" value="LITHOSTATHINE"/>
    <property type="match status" value="1"/>
</dbReference>
<dbReference type="InterPro" id="IPR001304">
    <property type="entry name" value="C-type_lectin-like"/>
</dbReference>
<gene>
    <name evidence="4" type="primary">LOC112458295</name>
</gene>
<dbReference type="GeneID" id="112458295"/>
<reference evidence="4" key="1">
    <citation type="submission" date="2025-08" db="UniProtKB">
        <authorList>
            <consortium name="RefSeq"/>
        </authorList>
    </citation>
    <scope>IDENTIFICATION</scope>
    <source>
        <tissue evidence="4">Whole body</tissue>
    </source>
</reference>
<accession>A0A6J1Q8E8</accession>
<organism evidence="3 4">
    <name type="scientific">Temnothorax curvispinosus</name>
    <dbReference type="NCBI Taxonomy" id="300111"/>
    <lineage>
        <taxon>Eukaryota</taxon>
        <taxon>Metazoa</taxon>
        <taxon>Ecdysozoa</taxon>
        <taxon>Arthropoda</taxon>
        <taxon>Hexapoda</taxon>
        <taxon>Insecta</taxon>
        <taxon>Pterygota</taxon>
        <taxon>Neoptera</taxon>
        <taxon>Endopterygota</taxon>
        <taxon>Hymenoptera</taxon>
        <taxon>Apocrita</taxon>
        <taxon>Aculeata</taxon>
        <taxon>Formicoidea</taxon>
        <taxon>Formicidae</taxon>
        <taxon>Myrmicinae</taxon>
        <taxon>Temnothorax</taxon>
    </lineage>
</organism>